<evidence type="ECO:0000313" key="1">
    <source>
        <dbReference type="EMBL" id="GLS46840.1"/>
    </source>
</evidence>
<evidence type="ECO:0000313" key="3">
    <source>
        <dbReference type="Proteomes" id="UP000517759"/>
    </source>
</evidence>
<dbReference type="Gene3D" id="1.25.40.10">
    <property type="entry name" value="Tetratricopeptide repeat domain"/>
    <property type="match status" value="1"/>
</dbReference>
<gene>
    <name evidence="1" type="ORF">GCM10007884_48370</name>
    <name evidence="2" type="ORF">GGR33_002819</name>
</gene>
<reference evidence="1" key="1">
    <citation type="journal article" date="2014" name="Int. J. Syst. Evol. Microbiol.">
        <title>Complete genome of a new Firmicutes species belonging to the dominant human colonic microbiota ('Ruminococcus bicirculans') reveals two chromosomes and a selective capacity to utilize plant glucans.</title>
        <authorList>
            <consortium name="NISC Comparative Sequencing Program"/>
            <person name="Wegmann U."/>
            <person name="Louis P."/>
            <person name="Goesmann A."/>
            <person name="Henrissat B."/>
            <person name="Duncan S.H."/>
            <person name="Flint H.J."/>
        </authorList>
    </citation>
    <scope>NUCLEOTIDE SEQUENCE</scope>
    <source>
        <strain evidence="1">NBRC 107710</strain>
    </source>
</reference>
<dbReference type="AlphaFoldDB" id="A0A7W6AH86"/>
<accession>A0A7W6AH86</accession>
<comment type="caution">
    <text evidence="2">The sequence shown here is derived from an EMBL/GenBank/DDBJ whole genome shotgun (WGS) entry which is preliminary data.</text>
</comment>
<dbReference type="InterPro" id="IPR011990">
    <property type="entry name" value="TPR-like_helical_dom_sf"/>
</dbReference>
<reference evidence="2 3" key="3">
    <citation type="submission" date="2020-08" db="EMBL/GenBank/DDBJ databases">
        <title>Genomic Encyclopedia of Type Strains, Phase IV (KMG-IV): sequencing the most valuable type-strain genomes for metagenomic binning, comparative biology and taxonomic classification.</title>
        <authorList>
            <person name="Goeker M."/>
        </authorList>
    </citation>
    <scope>NUCLEOTIDE SEQUENCE [LARGE SCALE GENOMIC DNA]</scope>
    <source>
        <strain evidence="2 3">DSM 24105</strain>
    </source>
</reference>
<dbReference type="Proteomes" id="UP000517759">
    <property type="component" value="Unassembled WGS sequence"/>
</dbReference>
<dbReference type="EMBL" id="BSPG01000056">
    <property type="protein sequence ID" value="GLS46840.1"/>
    <property type="molecule type" value="Genomic_DNA"/>
</dbReference>
<reference evidence="1" key="4">
    <citation type="submission" date="2023-01" db="EMBL/GenBank/DDBJ databases">
        <title>Draft genome sequence of Methylobacterium brachythecii strain NBRC 107710.</title>
        <authorList>
            <person name="Sun Q."/>
            <person name="Mori K."/>
        </authorList>
    </citation>
    <scope>NUCLEOTIDE SEQUENCE</scope>
    <source>
        <strain evidence="1">NBRC 107710</strain>
    </source>
</reference>
<sequence>MLDDDTHRNLVALVPAALPAESRIEQPLIGREQRDLLCALAYVALGIGDADQAVTLLALVARETPDDAGVLRLLAYAHVEAGDGALALAALDRLATVEPGEAPPLLLLRSHALRLAGDLTEGQAWFRRFVEARNRFEEARS</sequence>
<dbReference type="Proteomes" id="UP001156881">
    <property type="component" value="Unassembled WGS sequence"/>
</dbReference>
<dbReference type="RefSeq" id="WP_183506187.1">
    <property type="nucleotide sequence ID" value="NZ_BSPG01000056.1"/>
</dbReference>
<evidence type="ECO:0000313" key="2">
    <source>
        <dbReference type="EMBL" id="MBB3903310.1"/>
    </source>
</evidence>
<protein>
    <submittedName>
        <fullName evidence="2">Flp pilus assembly protein TadD</fullName>
    </submittedName>
</protein>
<evidence type="ECO:0000313" key="4">
    <source>
        <dbReference type="Proteomes" id="UP001156881"/>
    </source>
</evidence>
<dbReference type="SUPFAM" id="SSF48452">
    <property type="entry name" value="TPR-like"/>
    <property type="match status" value="1"/>
</dbReference>
<name>A0A7W6AH86_9HYPH</name>
<keyword evidence="4" id="KW-1185">Reference proteome</keyword>
<organism evidence="2 3">
    <name type="scientific">Methylobacterium brachythecii</name>
    <dbReference type="NCBI Taxonomy" id="1176177"/>
    <lineage>
        <taxon>Bacteria</taxon>
        <taxon>Pseudomonadati</taxon>
        <taxon>Pseudomonadota</taxon>
        <taxon>Alphaproteobacteria</taxon>
        <taxon>Hyphomicrobiales</taxon>
        <taxon>Methylobacteriaceae</taxon>
        <taxon>Methylobacterium</taxon>
    </lineage>
</organism>
<reference evidence="4" key="2">
    <citation type="journal article" date="2019" name="Int. J. Syst. Evol. Microbiol.">
        <title>The Global Catalogue of Microorganisms (GCM) 10K type strain sequencing project: providing services to taxonomists for standard genome sequencing and annotation.</title>
        <authorList>
            <consortium name="The Broad Institute Genomics Platform"/>
            <consortium name="The Broad Institute Genome Sequencing Center for Infectious Disease"/>
            <person name="Wu L."/>
            <person name="Ma J."/>
        </authorList>
    </citation>
    <scope>NUCLEOTIDE SEQUENCE [LARGE SCALE GENOMIC DNA]</scope>
    <source>
        <strain evidence="4">NBRC 107710</strain>
    </source>
</reference>
<proteinExistence type="predicted"/>
<dbReference type="EMBL" id="JACIDN010000005">
    <property type="protein sequence ID" value="MBB3903310.1"/>
    <property type="molecule type" value="Genomic_DNA"/>
</dbReference>